<evidence type="ECO:0000313" key="3">
    <source>
        <dbReference type="EMBL" id="ABQ32038.1"/>
    </source>
</evidence>
<proteinExistence type="predicted"/>
<evidence type="ECO:0000256" key="1">
    <source>
        <dbReference type="ARBA" id="ARBA00022679"/>
    </source>
</evidence>
<evidence type="ECO:0000259" key="2">
    <source>
        <dbReference type="Pfam" id="PF13649"/>
    </source>
</evidence>
<protein>
    <submittedName>
        <fullName evidence="3">Methyltransferase type 11</fullName>
    </submittedName>
</protein>
<dbReference type="InterPro" id="IPR029063">
    <property type="entry name" value="SAM-dependent_MTases_sf"/>
</dbReference>
<dbReference type="CDD" id="cd02440">
    <property type="entry name" value="AdoMet_MTases"/>
    <property type="match status" value="1"/>
</dbReference>
<sequence>MQAENQPGADAARLERLVARQAEKRHLAAIWAARVGLAAGMTVLDIGAGTGALALEYAALGARVLAMDPDSASLAYAAAEAARRGLALETIVGRAEALAALPAAPDRVMLTDALHHMQEKDAALRAIRTAMKPGGALFIAEYDPAGPGAVGAPMARRMAAAEALTLLAAAGFAASAAEAGPDEHYTIIAVP</sequence>
<dbReference type="KEGG" id="acr:Acry_2848"/>
<feature type="domain" description="Methyltransferase" evidence="2">
    <location>
        <begin position="43"/>
        <end position="135"/>
    </location>
</feature>
<dbReference type="STRING" id="349163.Acry_2848"/>
<reference evidence="3 4" key="1">
    <citation type="submission" date="2007-05" db="EMBL/GenBank/DDBJ databases">
        <title>Complete sequence of chromosome of Acidiphilium cryptum JF-5.</title>
        <authorList>
            <consortium name="US DOE Joint Genome Institute"/>
            <person name="Copeland A."/>
            <person name="Lucas S."/>
            <person name="Lapidus A."/>
            <person name="Barry K."/>
            <person name="Detter J.C."/>
            <person name="Glavina del Rio T."/>
            <person name="Hammon N."/>
            <person name="Israni S."/>
            <person name="Dalin E."/>
            <person name="Tice H."/>
            <person name="Pitluck S."/>
            <person name="Sims D."/>
            <person name="Brettin T."/>
            <person name="Bruce D."/>
            <person name="Han C."/>
            <person name="Schmutz J."/>
            <person name="Larimer F."/>
            <person name="Land M."/>
            <person name="Hauser L."/>
            <person name="Kyrpides N."/>
            <person name="Kim E."/>
            <person name="Magnuson T."/>
            <person name="Richardson P."/>
        </authorList>
    </citation>
    <scope>NUCLEOTIDE SEQUENCE [LARGE SCALE GENOMIC DNA]</scope>
    <source>
        <strain evidence="3 4">JF-5</strain>
    </source>
</reference>
<dbReference type="GO" id="GO:0008168">
    <property type="term" value="F:methyltransferase activity"/>
    <property type="evidence" value="ECO:0007669"/>
    <property type="project" value="UniProtKB-KW"/>
</dbReference>
<dbReference type="AlphaFoldDB" id="A5G2F6"/>
<dbReference type="Pfam" id="PF13649">
    <property type="entry name" value="Methyltransf_25"/>
    <property type="match status" value="1"/>
</dbReference>
<dbReference type="PANTHER" id="PTHR43861">
    <property type="entry name" value="TRANS-ACONITATE 2-METHYLTRANSFERASE-RELATED"/>
    <property type="match status" value="1"/>
</dbReference>
<gene>
    <name evidence="3" type="ordered locus">Acry_2848</name>
</gene>
<dbReference type="Proteomes" id="UP000000245">
    <property type="component" value="Chromosome"/>
</dbReference>
<dbReference type="SUPFAM" id="SSF53335">
    <property type="entry name" value="S-adenosyl-L-methionine-dependent methyltransferases"/>
    <property type="match status" value="1"/>
</dbReference>
<organism evidence="3 4">
    <name type="scientific">Acidiphilium cryptum (strain JF-5)</name>
    <dbReference type="NCBI Taxonomy" id="349163"/>
    <lineage>
        <taxon>Bacteria</taxon>
        <taxon>Pseudomonadati</taxon>
        <taxon>Pseudomonadota</taxon>
        <taxon>Alphaproteobacteria</taxon>
        <taxon>Acetobacterales</taxon>
        <taxon>Acidocellaceae</taxon>
        <taxon>Acidiphilium</taxon>
    </lineage>
</organism>
<keyword evidence="4" id="KW-1185">Reference proteome</keyword>
<evidence type="ECO:0000313" key="4">
    <source>
        <dbReference type="Proteomes" id="UP000000245"/>
    </source>
</evidence>
<dbReference type="GO" id="GO:0032259">
    <property type="term" value="P:methylation"/>
    <property type="evidence" value="ECO:0007669"/>
    <property type="project" value="UniProtKB-KW"/>
</dbReference>
<dbReference type="RefSeq" id="WP_012040361.1">
    <property type="nucleotide sequence ID" value="NC_009484.1"/>
</dbReference>
<dbReference type="InterPro" id="IPR041698">
    <property type="entry name" value="Methyltransf_25"/>
</dbReference>
<name>A5G2F6_ACICJ</name>
<dbReference type="PANTHER" id="PTHR43861:SF3">
    <property type="entry name" value="PUTATIVE (AFU_ORTHOLOGUE AFUA_2G14390)-RELATED"/>
    <property type="match status" value="1"/>
</dbReference>
<dbReference type="eggNOG" id="COG2227">
    <property type="taxonomic scope" value="Bacteria"/>
</dbReference>
<dbReference type="HOGENOM" id="CLU_037990_16_1_5"/>
<accession>A5G2F6</accession>
<dbReference type="EMBL" id="CP000697">
    <property type="protein sequence ID" value="ABQ32038.1"/>
    <property type="molecule type" value="Genomic_DNA"/>
</dbReference>
<keyword evidence="3" id="KW-0489">Methyltransferase</keyword>
<dbReference type="Gene3D" id="3.40.50.150">
    <property type="entry name" value="Vaccinia Virus protein VP39"/>
    <property type="match status" value="1"/>
</dbReference>
<keyword evidence="1 3" id="KW-0808">Transferase</keyword>